<accession>A0A8T2KXM7</accession>
<proteinExistence type="predicted"/>
<sequence>CFLSRSIVLLASRGQPAGIAGVAQYLVPLGAAKVADLQGRASLAFFGFQGSSPLQPWVSLVLSRGEEAVGMQERYIPLSLVEYACPPPSEPPARKDLELLRKALS</sequence>
<comment type="caution">
    <text evidence="1">The sequence shown here is derived from an EMBL/GenBank/DDBJ whole genome shotgun (WGS) entry which is preliminary data.</text>
</comment>
<evidence type="ECO:0000313" key="2">
    <source>
        <dbReference type="Proteomes" id="UP000752171"/>
    </source>
</evidence>
<reference evidence="1 2" key="1">
    <citation type="submission" date="2021-07" db="EMBL/GenBank/DDBJ databases">
        <authorList>
            <person name="Imarazene B."/>
            <person name="Zahm M."/>
            <person name="Klopp C."/>
            <person name="Cabau C."/>
            <person name="Beille S."/>
            <person name="Jouanno E."/>
            <person name="Castinel A."/>
            <person name="Lluch J."/>
            <person name="Gil L."/>
            <person name="Kuchtly C."/>
            <person name="Lopez Roques C."/>
            <person name="Donnadieu C."/>
            <person name="Parrinello H."/>
            <person name="Journot L."/>
            <person name="Du K."/>
            <person name="Schartl M."/>
            <person name="Retaux S."/>
            <person name="Guiguen Y."/>
        </authorList>
    </citation>
    <scope>NUCLEOTIDE SEQUENCE [LARGE SCALE GENOMIC DNA]</scope>
    <source>
        <strain evidence="1">Pach_M1</strain>
        <tissue evidence="1">Testis</tissue>
    </source>
</reference>
<feature type="non-terminal residue" evidence="1">
    <location>
        <position position="1"/>
    </location>
</feature>
<dbReference type="AlphaFoldDB" id="A0A8T2KXM7"/>
<evidence type="ECO:0000313" key="1">
    <source>
        <dbReference type="EMBL" id="KAG9261511.1"/>
    </source>
</evidence>
<dbReference type="OrthoDB" id="120976at2759"/>
<dbReference type="Proteomes" id="UP000752171">
    <property type="component" value="Unassembled WGS sequence"/>
</dbReference>
<dbReference type="EMBL" id="JAICCE010000022">
    <property type="protein sequence ID" value="KAG9261511.1"/>
    <property type="molecule type" value="Genomic_DNA"/>
</dbReference>
<name>A0A8T2KXM7_ASTMX</name>
<organism evidence="1 2">
    <name type="scientific">Astyanax mexicanus</name>
    <name type="common">Blind cave fish</name>
    <name type="synonym">Astyanax fasciatus mexicanus</name>
    <dbReference type="NCBI Taxonomy" id="7994"/>
    <lineage>
        <taxon>Eukaryota</taxon>
        <taxon>Metazoa</taxon>
        <taxon>Chordata</taxon>
        <taxon>Craniata</taxon>
        <taxon>Vertebrata</taxon>
        <taxon>Euteleostomi</taxon>
        <taxon>Actinopterygii</taxon>
        <taxon>Neopterygii</taxon>
        <taxon>Teleostei</taxon>
        <taxon>Ostariophysi</taxon>
        <taxon>Characiformes</taxon>
        <taxon>Characoidei</taxon>
        <taxon>Acestrorhamphidae</taxon>
        <taxon>Acestrorhamphinae</taxon>
        <taxon>Astyanax</taxon>
    </lineage>
</organism>
<protein>
    <submittedName>
        <fullName evidence="1">Cell surface hyaluronidase-like</fullName>
    </submittedName>
</protein>
<gene>
    <name evidence="1" type="primary">CEMIP2</name>
    <name evidence="1" type="ORF">AMEX_G25054</name>
</gene>